<feature type="compositionally biased region" description="Basic residues" evidence="1">
    <location>
        <begin position="69"/>
        <end position="78"/>
    </location>
</feature>
<feature type="compositionally biased region" description="Basic residues" evidence="1">
    <location>
        <begin position="186"/>
        <end position="198"/>
    </location>
</feature>
<dbReference type="EMBL" id="JAHYIQ010000041">
    <property type="protein sequence ID" value="KAK1118723.1"/>
    <property type="molecule type" value="Genomic_DNA"/>
</dbReference>
<feature type="compositionally biased region" description="Basic residues" evidence="1">
    <location>
        <begin position="245"/>
        <end position="255"/>
    </location>
</feature>
<gene>
    <name evidence="2" type="ORF">K0M31_014726</name>
</gene>
<dbReference type="AlphaFoldDB" id="A0AA40FGQ8"/>
<feature type="compositionally biased region" description="Basic and acidic residues" evidence="1">
    <location>
        <begin position="30"/>
        <end position="68"/>
    </location>
</feature>
<organism evidence="2 3">
    <name type="scientific">Melipona bicolor</name>
    <dbReference type="NCBI Taxonomy" id="60889"/>
    <lineage>
        <taxon>Eukaryota</taxon>
        <taxon>Metazoa</taxon>
        <taxon>Ecdysozoa</taxon>
        <taxon>Arthropoda</taxon>
        <taxon>Hexapoda</taxon>
        <taxon>Insecta</taxon>
        <taxon>Pterygota</taxon>
        <taxon>Neoptera</taxon>
        <taxon>Endopterygota</taxon>
        <taxon>Hymenoptera</taxon>
        <taxon>Apocrita</taxon>
        <taxon>Aculeata</taxon>
        <taxon>Apoidea</taxon>
        <taxon>Anthophila</taxon>
        <taxon>Apidae</taxon>
        <taxon>Melipona</taxon>
    </lineage>
</organism>
<feature type="compositionally biased region" description="Basic and acidic residues" evidence="1">
    <location>
        <begin position="207"/>
        <end position="224"/>
    </location>
</feature>
<feature type="compositionally biased region" description="Basic and acidic residues" evidence="1">
    <location>
        <begin position="256"/>
        <end position="270"/>
    </location>
</feature>
<evidence type="ECO:0000313" key="2">
    <source>
        <dbReference type="EMBL" id="KAK1118723.1"/>
    </source>
</evidence>
<accession>A0AA40FGQ8</accession>
<proteinExistence type="predicted"/>
<evidence type="ECO:0000313" key="3">
    <source>
        <dbReference type="Proteomes" id="UP001177670"/>
    </source>
</evidence>
<protein>
    <submittedName>
        <fullName evidence="2">Uncharacterized protein</fullName>
    </submittedName>
</protein>
<feature type="region of interest" description="Disordered" evidence="1">
    <location>
        <begin position="184"/>
        <end position="270"/>
    </location>
</feature>
<keyword evidence="3" id="KW-1185">Reference proteome</keyword>
<reference evidence="2" key="1">
    <citation type="submission" date="2021-10" db="EMBL/GenBank/DDBJ databases">
        <title>Melipona bicolor Genome sequencing and assembly.</title>
        <authorList>
            <person name="Araujo N.S."/>
            <person name="Arias M.C."/>
        </authorList>
    </citation>
    <scope>NUCLEOTIDE SEQUENCE</scope>
    <source>
        <strain evidence="2">USP_2M_L1-L4_2017</strain>
        <tissue evidence="2">Whole body</tissue>
    </source>
</reference>
<evidence type="ECO:0000256" key="1">
    <source>
        <dbReference type="SAM" id="MobiDB-lite"/>
    </source>
</evidence>
<sequence>MRIDAQKDAKRQLGQEHGRGKAARCLRPRNQAERERERDACLRERSNCAVRGGRETANTEKTTDEENKKKRRISRASHTKPEVLASETKSKRDENQPESRPSSHEKVGKNGDSSAVQEAGNGSSGGGLGKWLREHLGGGSKGSQYSGVPSKAVSGAVVVEGPGNEKSFGKTVYASQNLYCSLPRDHGRHAHNGGRKVGHGISTKSIQGHDRQRHDGANHHEKIAFSDLGTLTRGGPIYGSEGKTLKKRNRDRRRHSLNEIHEQGRQRRKR</sequence>
<comment type="caution">
    <text evidence="2">The sequence shown here is derived from an EMBL/GenBank/DDBJ whole genome shotgun (WGS) entry which is preliminary data.</text>
</comment>
<feature type="region of interest" description="Disordered" evidence="1">
    <location>
        <begin position="1"/>
        <end position="151"/>
    </location>
</feature>
<dbReference type="Proteomes" id="UP001177670">
    <property type="component" value="Unassembled WGS sequence"/>
</dbReference>
<feature type="compositionally biased region" description="Basic and acidic residues" evidence="1">
    <location>
        <begin position="1"/>
        <end position="19"/>
    </location>
</feature>
<name>A0AA40FGQ8_9HYME</name>
<feature type="compositionally biased region" description="Basic and acidic residues" evidence="1">
    <location>
        <begin position="88"/>
        <end position="109"/>
    </location>
</feature>